<feature type="region of interest" description="Disordered" evidence="2">
    <location>
        <begin position="1"/>
        <end position="94"/>
    </location>
</feature>
<comment type="similarity">
    <text evidence="1">Belongs to the TCP11 family.</text>
</comment>
<gene>
    <name evidence="4" type="ORF">K489DRAFT_390403</name>
</gene>
<reference evidence="4" key="1">
    <citation type="submission" date="2020-01" db="EMBL/GenBank/DDBJ databases">
        <authorList>
            <consortium name="DOE Joint Genome Institute"/>
            <person name="Haridas S."/>
            <person name="Albert R."/>
            <person name="Binder M."/>
            <person name="Bloem J."/>
            <person name="Labutti K."/>
            <person name="Salamov A."/>
            <person name="Andreopoulos B."/>
            <person name="Baker S.E."/>
            <person name="Barry K."/>
            <person name="Bills G."/>
            <person name="Bluhm B.H."/>
            <person name="Cannon C."/>
            <person name="Castanera R."/>
            <person name="Culley D.E."/>
            <person name="Daum C."/>
            <person name="Ezra D."/>
            <person name="Gonzalez J.B."/>
            <person name="Henrissat B."/>
            <person name="Kuo A."/>
            <person name="Liang C."/>
            <person name="Lipzen A."/>
            <person name="Lutzoni F."/>
            <person name="Magnuson J."/>
            <person name="Mondo S."/>
            <person name="Nolan M."/>
            <person name="Ohm R."/>
            <person name="Pangilinan J."/>
            <person name="Park H.-J."/>
            <person name="Ramirez L."/>
            <person name="Alfaro M."/>
            <person name="Sun H."/>
            <person name="Tritt A."/>
            <person name="Yoshinaga Y."/>
            <person name="Zwiers L.-H."/>
            <person name="Turgeon B.G."/>
            <person name="Goodwin S.B."/>
            <person name="Spatafora J.W."/>
            <person name="Crous P.W."/>
            <person name="Grigoriev I.V."/>
        </authorList>
    </citation>
    <scope>NUCLEOTIDE SEQUENCE</scope>
    <source>
        <strain evidence="4">CBS 342.82</strain>
    </source>
</reference>
<dbReference type="Proteomes" id="UP000504637">
    <property type="component" value="Unplaced"/>
</dbReference>
<evidence type="ECO:0000313" key="3">
    <source>
        <dbReference type="Proteomes" id="UP000504637"/>
    </source>
</evidence>
<dbReference type="OrthoDB" id="276323at2759"/>
<dbReference type="InterPro" id="IPR008862">
    <property type="entry name" value="Tcp11"/>
</dbReference>
<name>A0A6J3LXG1_9PEZI</name>
<dbReference type="GO" id="GO:0010737">
    <property type="term" value="P:protein kinase A signaling"/>
    <property type="evidence" value="ECO:0007669"/>
    <property type="project" value="TreeGrafter"/>
</dbReference>
<proteinExistence type="inferred from homology"/>
<dbReference type="GeneID" id="54364400"/>
<dbReference type="AlphaFoldDB" id="A0A6J3LXG1"/>
<reference evidence="4" key="3">
    <citation type="submission" date="2025-08" db="UniProtKB">
        <authorList>
            <consortium name="RefSeq"/>
        </authorList>
    </citation>
    <scope>IDENTIFICATION</scope>
    <source>
        <strain evidence="4">CBS 342.82</strain>
    </source>
</reference>
<feature type="region of interest" description="Disordered" evidence="2">
    <location>
        <begin position="176"/>
        <end position="232"/>
    </location>
</feature>
<feature type="region of interest" description="Disordered" evidence="2">
    <location>
        <begin position="733"/>
        <end position="758"/>
    </location>
</feature>
<organism evidence="4">
    <name type="scientific">Dissoconium aciculare CBS 342.82</name>
    <dbReference type="NCBI Taxonomy" id="1314786"/>
    <lineage>
        <taxon>Eukaryota</taxon>
        <taxon>Fungi</taxon>
        <taxon>Dikarya</taxon>
        <taxon>Ascomycota</taxon>
        <taxon>Pezizomycotina</taxon>
        <taxon>Dothideomycetes</taxon>
        <taxon>Dothideomycetidae</taxon>
        <taxon>Mycosphaerellales</taxon>
        <taxon>Dissoconiaceae</taxon>
        <taxon>Dissoconium</taxon>
    </lineage>
</organism>
<accession>A0A6J3LXG1</accession>
<dbReference type="Pfam" id="PF05794">
    <property type="entry name" value="Tcp11"/>
    <property type="match status" value="1"/>
</dbReference>
<feature type="compositionally biased region" description="Basic and acidic residues" evidence="2">
    <location>
        <begin position="176"/>
        <end position="224"/>
    </location>
</feature>
<evidence type="ECO:0000256" key="1">
    <source>
        <dbReference type="ARBA" id="ARBA00010954"/>
    </source>
</evidence>
<evidence type="ECO:0000256" key="2">
    <source>
        <dbReference type="SAM" id="MobiDB-lite"/>
    </source>
</evidence>
<reference evidence="4" key="2">
    <citation type="submission" date="2020-04" db="EMBL/GenBank/DDBJ databases">
        <authorList>
            <consortium name="NCBI Genome Project"/>
        </authorList>
    </citation>
    <scope>NUCLEOTIDE SEQUENCE</scope>
    <source>
        <strain evidence="4">CBS 342.82</strain>
    </source>
</reference>
<feature type="compositionally biased region" description="Acidic residues" evidence="2">
    <location>
        <begin position="40"/>
        <end position="49"/>
    </location>
</feature>
<feature type="compositionally biased region" description="Polar residues" evidence="2">
    <location>
        <begin position="14"/>
        <end position="36"/>
    </location>
</feature>
<dbReference type="PANTHER" id="PTHR12832">
    <property type="entry name" value="TESTIS-SPECIFIC PROTEIN PBS13 T-COMPLEX 11"/>
    <property type="match status" value="1"/>
</dbReference>
<feature type="compositionally biased region" description="Low complexity" evidence="2">
    <location>
        <begin position="65"/>
        <end position="77"/>
    </location>
</feature>
<evidence type="ECO:0000313" key="4">
    <source>
        <dbReference type="RefSeq" id="XP_033457476.1"/>
    </source>
</evidence>
<protein>
    <submittedName>
        <fullName evidence="4">Tcp11-domain-containing protein</fullName>
    </submittedName>
</protein>
<keyword evidence="3" id="KW-1185">Reference proteome</keyword>
<sequence length="980" mass="109223">MDSSNVASPARGGAQSQSNEQPQQIDNPAQVATPTIITPDDNEDGDEEEKIYAPPAHIAARFYTSSRRNSLSSAHSHASSHRRATAGPQSTSIAQHLRRASIIEDRKARLADRAAHVEQVRLRAALAKAAPRGNSNTREERTLAAQLAKEKYLAKVAATCAEEVARAKRIAEEVKERKLADEARVRSEMEERHAEAEKRRAEYQRNLQERRARRADSSEKKLAVVEEDADADEDAIADDEVTAEPMTEDDAARRIQVCWRVHRRIQPLLAFQELDLDSHTTKATSFEDMTTRVAEPEVIQAVTGILTFFGLQDRDDPNAPLNTRTFLSAFMIIGHPAEILQHKNGAQEQDLIAKASDLVHLFEAAVARLASWNNFTPNPMQLETLSQSYTAYTSAFAAWRLQDSSVLIEGMVDSFVELDKIWQTVKDDTRGEVSNDYREGIRNNQVLLLSRIRKLAGPERADVLIKKAIRESRRGRPRRRPVAEVRPRIIDPAVAQAAAATVEATADEIIESQAPAQARDVSGLLLAKLFSVMPHNRVLTHELAIDKDFKLQDVHVEARAQLYASITSNMKEGFEAGQGGQWTLSIAENVRGKLLKMTRPSKGMQMTISEALDLEDIHRQCTQGIFSYDGFFEFMADLLPKLCAPFRDQAVRELAVSLRDNSNSSLENMVMKLFNLLVMIDKLNLDYTNFIIMNAAPTLIREAAGYEQRQFSRDLEFGATSLENTRRWWSQASSQLNSEANRRDPDNVNNPADRPSPHKIHTQALIHLTFRSADLTHDNCPETLTLDFERLCDLRTTAIRVATLGAVLLTTKNLLKRDVRSPWKHEAARLWQLVLTSPALDEPETPDRPSPAQKAFSILETAHNMPPATKVAVSGQISRFFASASAAFPTPTAVPSSSTSPINFVDPVLKLLMHRLVEHISSRLSATTDAEHVRAASSASERLAASGMAEFAEQVKGVVDTLAAVRRVDWEGHGRWYAEM</sequence>
<dbReference type="PANTHER" id="PTHR12832:SF18">
    <property type="entry name" value="IQ CALMODULIN-BINDING MOTIF DOMAIN PROTEIN (AFU_ORTHOLOGUE AFUA_1G08920)"/>
    <property type="match status" value="1"/>
</dbReference>
<dbReference type="RefSeq" id="XP_033457476.1">
    <property type="nucleotide sequence ID" value="XM_033606600.1"/>
</dbReference>